<reference evidence="1" key="1">
    <citation type="submission" date="2022-11" db="EMBL/GenBank/DDBJ databases">
        <title>Genome Resource of Sclerotinia nivalis Strain SnTB1, a Plant Pathogen Isolated from American Ginseng.</title>
        <authorList>
            <person name="Fan S."/>
        </authorList>
    </citation>
    <scope>NUCLEOTIDE SEQUENCE</scope>
    <source>
        <strain evidence="1">SnTB1</strain>
    </source>
</reference>
<organism evidence="1 2">
    <name type="scientific">Sclerotinia nivalis</name>
    <dbReference type="NCBI Taxonomy" id="352851"/>
    <lineage>
        <taxon>Eukaryota</taxon>
        <taxon>Fungi</taxon>
        <taxon>Dikarya</taxon>
        <taxon>Ascomycota</taxon>
        <taxon>Pezizomycotina</taxon>
        <taxon>Leotiomycetes</taxon>
        <taxon>Helotiales</taxon>
        <taxon>Sclerotiniaceae</taxon>
        <taxon>Sclerotinia</taxon>
    </lineage>
</organism>
<evidence type="ECO:0000313" key="2">
    <source>
        <dbReference type="Proteomes" id="UP001152300"/>
    </source>
</evidence>
<evidence type="ECO:0000313" key="1">
    <source>
        <dbReference type="EMBL" id="KAJ8065850.1"/>
    </source>
</evidence>
<accession>A0A9X0DKN0</accession>
<comment type="caution">
    <text evidence="1">The sequence shown here is derived from an EMBL/GenBank/DDBJ whole genome shotgun (WGS) entry which is preliminary data.</text>
</comment>
<name>A0A9X0DKN0_9HELO</name>
<sequence>MSFLDIRYEAAEFTDADFPYTGPAFTSGTGVVGTDIMKAASEEGLVVVAGEGKDVGVLGG</sequence>
<keyword evidence="2" id="KW-1185">Reference proteome</keyword>
<gene>
    <name evidence="1" type="ORF">OCU04_004954</name>
</gene>
<dbReference type="Proteomes" id="UP001152300">
    <property type="component" value="Unassembled WGS sequence"/>
</dbReference>
<dbReference type="EMBL" id="JAPEIS010000005">
    <property type="protein sequence ID" value="KAJ8065850.1"/>
    <property type="molecule type" value="Genomic_DNA"/>
</dbReference>
<dbReference type="AlphaFoldDB" id="A0A9X0DKN0"/>
<proteinExistence type="predicted"/>
<protein>
    <submittedName>
        <fullName evidence="1">Uncharacterized protein</fullName>
    </submittedName>
</protein>